<feature type="transmembrane region" description="Helical" evidence="4">
    <location>
        <begin position="103"/>
        <end position="121"/>
    </location>
</feature>
<dbReference type="OrthoDB" id="370884at2759"/>
<dbReference type="GO" id="GO:0000981">
    <property type="term" value="F:DNA-binding transcription factor activity, RNA polymerase II-specific"/>
    <property type="evidence" value="ECO:0007669"/>
    <property type="project" value="InterPro"/>
</dbReference>
<feature type="compositionally biased region" description="Low complexity" evidence="3">
    <location>
        <begin position="806"/>
        <end position="827"/>
    </location>
</feature>
<dbReference type="GO" id="GO:0000976">
    <property type="term" value="F:transcription cis-regulatory region binding"/>
    <property type="evidence" value="ECO:0007669"/>
    <property type="project" value="TreeGrafter"/>
</dbReference>
<dbReference type="Gene3D" id="3.90.550.10">
    <property type="entry name" value="Spore Coat Polysaccharide Biosynthesis Protein SpsA, Chain A"/>
    <property type="match status" value="1"/>
</dbReference>
<feature type="region of interest" description="Disordered" evidence="3">
    <location>
        <begin position="1"/>
        <end position="31"/>
    </location>
</feature>
<feature type="region of interest" description="Disordered" evidence="3">
    <location>
        <begin position="796"/>
        <end position="852"/>
    </location>
</feature>
<feature type="region of interest" description="Disordered" evidence="3">
    <location>
        <begin position="747"/>
        <end position="771"/>
    </location>
</feature>
<comment type="caution">
    <text evidence="5">The sequence shown here is derived from an EMBL/GenBank/DDBJ whole genome shotgun (WGS) entry which is preliminary data.</text>
</comment>
<dbReference type="GO" id="GO:0045944">
    <property type="term" value="P:positive regulation of transcription by RNA polymerase II"/>
    <property type="evidence" value="ECO:0007669"/>
    <property type="project" value="TreeGrafter"/>
</dbReference>
<feature type="compositionally biased region" description="Low complexity" evidence="3">
    <location>
        <begin position="748"/>
        <end position="761"/>
    </location>
</feature>
<evidence type="ECO:0000256" key="1">
    <source>
        <dbReference type="ARBA" id="ARBA00004123"/>
    </source>
</evidence>
<dbReference type="GO" id="GO:0008270">
    <property type="term" value="F:zinc ion binding"/>
    <property type="evidence" value="ECO:0007669"/>
    <property type="project" value="InterPro"/>
</dbReference>
<dbReference type="Pfam" id="PF11951">
    <property type="entry name" value="Fungal_trans_2"/>
    <property type="match status" value="1"/>
</dbReference>
<feature type="transmembrane region" description="Helical" evidence="4">
    <location>
        <begin position="515"/>
        <end position="538"/>
    </location>
</feature>
<name>A0A8H4KUN5_9HYPO</name>
<reference evidence="5" key="1">
    <citation type="submission" date="2020-01" db="EMBL/GenBank/DDBJ databases">
        <title>Identification and distribution of gene clusters putatively required for synthesis of sphingolipid metabolism inhibitors in phylogenetically diverse species of the filamentous fungus Fusarium.</title>
        <authorList>
            <person name="Kim H.-S."/>
            <person name="Busman M."/>
            <person name="Brown D.W."/>
            <person name="Divon H."/>
            <person name="Uhlig S."/>
            <person name="Proctor R.H."/>
        </authorList>
    </citation>
    <scope>NUCLEOTIDE SEQUENCE</scope>
    <source>
        <strain evidence="5">NRRL 53441</strain>
    </source>
</reference>
<evidence type="ECO:0000256" key="4">
    <source>
        <dbReference type="SAM" id="Phobius"/>
    </source>
</evidence>
<dbReference type="SUPFAM" id="SSF53448">
    <property type="entry name" value="Nucleotide-diphospho-sugar transferases"/>
    <property type="match status" value="1"/>
</dbReference>
<comment type="subcellular location">
    <subcellularLocation>
        <location evidence="1">Nucleus</location>
    </subcellularLocation>
</comment>
<dbReference type="EMBL" id="JAADJG010000070">
    <property type="protein sequence ID" value="KAF4456019.1"/>
    <property type="molecule type" value="Genomic_DNA"/>
</dbReference>
<dbReference type="InterPro" id="IPR021858">
    <property type="entry name" value="Fun_TF"/>
</dbReference>
<dbReference type="PANTHER" id="PTHR37534:SF11">
    <property type="entry name" value="ZN(II)2CYS6 TRANSCRIPTION FACTOR (EUROFUNG)"/>
    <property type="match status" value="1"/>
</dbReference>
<proteinExistence type="predicted"/>
<protein>
    <recommendedName>
        <fullName evidence="7">Chitin synthase</fullName>
    </recommendedName>
</protein>
<dbReference type="InterPro" id="IPR001138">
    <property type="entry name" value="Zn2Cys6_DnaBD"/>
</dbReference>
<evidence type="ECO:0008006" key="7">
    <source>
        <dbReference type="Google" id="ProtNLM"/>
    </source>
</evidence>
<dbReference type="InterPro" id="IPR029044">
    <property type="entry name" value="Nucleotide-diphossugar_trans"/>
</dbReference>
<accession>A0A8H4KUN5</accession>
<evidence type="ECO:0000313" key="6">
    <source>
        <dbReference type="Proteomes" id="UP000605986"/>
    </source>
</evidence>
<feature type="transmembrane region" description="Helical" evidence="4">
    <location>
        <begin position="545"/>
        <end position="564"/>
    </location>
</feature>
<keyword evidence="4" id="KW-1133">Transmembrane helix</keyword>
<feature type="transmembrane region" description="Helical" evidence="4">
    <location>
        <begin position="598"/>
        <end position="620"/>
    </location>
</feature>
<keyword evidence="4" id="KW-0812">Transmembrane</keyword>
<sequence length="1316" mass="149812">MPVSMDNYRPSTSHGQIPQRHPLRPSGTISRDSSVIRDINGGFHPGAQTPMSGVTHASWLSNNGNESNLSFTSSIMQEEAKLRWDSDEELKKMSKSMLRLQKWSLIIGLAGINGALIYIGWKYYQVYYFFLVLLSSNTVLQSFMCVCIILHWFITHVLCFWWRPKENIPAAPEKMVLLLPCYNETYQELTRSLDSLIAQRNIDNHPRVIFIVVDGNVRGPGMEKTTQDYLLEDILEPGPSRTFENGYRARDGLFMPVKTQTGFYKGIPYVFVGKRYNQGKRDSLCFARSLLYHFKQRSENIVTMFNNELFEYIGNLFMNAGLDDITYLCGMDADTVFDEDCIWEMIKEIRKNPKLVGVCGHVCVDFDGRNWGYWSLYQSVEYSQTQGLRRMFQSRITGKVNCLPGCCQLIRVDEATFGDAVLRERFGYCPKPNDIMTQHIMGNYSEDSIHASIIFSLFPGKQTAQALRAKAMTIVPQDWKVFLSQRKRWALGSISNEFVMIFRPGIILIERLQSLIAVITWAITPFIIAAFVELIIVFAKRSREVMQDPVFLGLICVLFFRYIICAKKAWLTWDFQLYSFCIGFWLPRNNLERAQYFAGYVMHLFTSPFMNIIILVYSLFHSDDFKWGKTREVVKGTNEKDGDDVGGRVLDSGQDKPNQVMWWEIGGFVLTSYADLYHKVRLLLVLGTFVLKCDESKPSCRNCEARKITCPGYQQTLKWSTKYERRKDKTSDPPGFNQLISAAYTEISPPQSRRPSSTSQQAGVNSPTLPPAVTFTPIDSDFVCQETIYPEYTTYTITDSGQPFDPSSQNPTSITSSSENDSTSSNNMPLVLLPQDTSPRNSEETENQGVTPYRRRPSCYITVGSPKVISEPSSFLIELWFKSVCGSWAAYDSPTNPFRSFGSSLWGSSRPLFYSLQSMAAASLTRRQPQIQEIAASAPRIATEAIIHELKDLFASPNSVTEIPHALIISLFCLSSSLCWMDHKQLGLQYLRHVRVILALLEMRSEYLSKQDQSLVGFFKECLIYEESVRSIVTSAQDDISTLTEWMPATYPPYDFVLHPWTGVPPKIIALFGKSMSLCRRSRDTWRNCTAPTYEVMWQTMIDINEAQMLEETLLCVQVPKLISDASDIYTNKGQINLDLHHAAEVFRLCSLLQLYQTFPDLVSRRLPERINENVTQVTWSTSLALHITGLLSDIPPESIRCLQPLLCLGVGSGLRCKTVCAEEKPPQLEFMSTVTEECLFPDKESSQKHFTNVDLAREFIIDRLKGFGNGPAAGPIVVLRELLQAVWSYYDCETVPGSIHWLDVMDDLKYETVFG</sequence>
<keyword evidence="2" id="KW-0539">Nucleus</keyword>
<dbReference type="PANTHER" id="PTHR37534">
    <property type="entry name" value="TRANSCRIPTIONAL ACTIVATOR PROTEIN UGA3"/>
    <property type="match status" value="1"/>
</dbReference>
<organism evidence="5 6">
    <name type="scientific">Fusarium austroafricanum</name>
    <dbReference type="NCBI Taxonomy" id="2364996"/>
    <lineage>
        <taxon>Eukaryota</taxon>
        <taxon>Fungi</taxon>
        <taxon>Dikarya</taxon>
        <taxon>Ascomycota</taxon>
        <taxon>Pezizomycotina</taxon>
        <taxon>Sordariomycetes</taxon>
        <taxon>Hypocreomycetidae</taxon>
        <taxon>Hypocreales</taxon>
        <taxon>Nectriaceae</taxon>
        <taxon>Fusarium</taxon>
        <taxon>Fusarium concolor species complex</taxon>
    </lineage>
</organism>
<dbReference type="CDD" id="cd00067">
    <property type="entry name" value="GAL4"/>
    <property type="match status" value="1"/>
</dbReference>
<evidence type="ECO:0000313" key="5">
    <source>
        <dbReference type="EMBL" id="KAF4456019.1"/>
    </source>
</evidence>
<evidence type="ECO:0000256" key="3">
    <source>
        <dbReference type="SAM" id="MobiDB-lite"/>
    </source>
</evidence>
<keyword evidence="4" id="KW-0472">Membrane</keyword>
<evidence type="ECO:0000256" key="2">
    <source>
        <dbReference type="ARBA" id="ARBA00023242"/>
    </source>
</evidence>
<dbReference type="Pfam" id="PF03142">
    <property type="entry name" value="Chitin_synth_2"/>
    <property type="match status" value="2"/>
</dbReference>
<dbReference type="Proteomes" id="UP000605986">
    <property type="component" value="Unassembled WGS sequence"/>
</dbReference>
<keyword evidence="6" id="KW-1185">Reference proteome</keyword>
<dbReference type="GO" id="GO:0005634">
    <property type="term" value="C:nucleus"/>
    <property type="evidence" value="ECO:0007669"/>
    <property type="project" value="UniProtKB-SubCell"/>
</dbReference>
<gene>
    <name evidence="5" type="ORF">F53441_1740</name>
</gene>
<feature type="transmembrane region" description="Helical" evidence="4">
    <location>
        <begin position="127"/>
        <end position="154"/>
    </location>
</feature>